<dbReference type="InterPro" id="IPR028082">
    <property type="entry name" value="Peripla_BP_I"/>
</dbReference>
<dbReference type="Pfam" id="PF00532">
    <property type="entry name" value="Peripla_BP_1"/>
    <property type="match status" value="1"/>
</dbReference>
<dbReference type="PANTHER" id="PTHR30146">
    <property type="entry name" value="LACI-RELATED TRANSCRIPTIONAL REPRESSOR"/>
    <property type="match status" value="1"/>
</dbReference>
<dbReference type="GO" id="GO:0000976">
    <property type="term" value="F:transcription cis-regulatory region binding"/>
    <property type="evidence" value="ECO:0007669"/>
    <property type="project" value="TreeGrafter"/>
</dbReference>
<dbReference type="RefSeq" id="WP_096181192.1">
    <property type="nucleotide sequence ID" value="NZ_BDUF01000022.1"/>
</dbReference>
<keyword evidence="1" id="KW-0678">Repressor</keyword>
<name>A0A292YGB3_9BACL</name>
<dbReference type="InterPro" id="IPR010982">
    <property type="entry name" value="Lambda_DNA-bd_dom_sf"/>
</dbReference>
<dbReference type="PANTHER" id="PTHR30146:SF148">
    <property type="entry name" value="HTH-TYPE TRANSCRIPTIONAL REPRESSOR PURR-RELATED"/>
    <property type="match status" value="1"/>
</dbReference>
<feature type="domain" description="HTH lacI-type" evidence="5">
    <location>
        <begin position="2"/>
        <end position="56"/>
    </location>
</feature>
<dbReference type="SUPFAM" id="SSF47413">
    <property type="entry name" value="lambda repressor-like DNA-binding domains"/>
    <property type="match status" value="1"/>
</dbReference>
<dbReference type="InterPro" id="IPR001761">
    <property type="entry name" value="Peripla_BP/Lac1_sug-bd_dom"/>
</dbReference>
<dbReference type="GO" id="GO:0003700">
    <property type="term" value="F:DNA-binding transcription factor activity"/>
    <property type="evidence" value="ECO:0007669"/>
    <property type="project" value="TreeGrafter"/>
</dbReference>
<dbReference type="CDD" id="cd01392">
    <property type="entry name" value="HTH_LacI"/>
    <property type="match status" value="1"/>
</dbReference>
<dbReference type="InterPro" id="IPR000843">
    <property type="entry name" value="HTH_LacI"/>
</dbReference>
<keyword evidence="2" id="KW-0805">Transcription regulation</keyword>
<organism evidence="6 7">
    <name type="scientific">Effusibacillus lacus</name>
    <dbReference type="NCBI Taxonomy" id="1348429"/>
    <lineage>
        <taxon>Bacteria</taxon>
        <taxon>Bacillati</taxon>
        <taxon>Bacillota</taxon>
        <taxon>Bacilli</taxon>
        <taxon>Bacillales</taxon>
        <taxon>Alicyclobacillaceae</taxon>
        <taxon>Effusibacillus</taxon>
    </lineage>
</organism>
<evidence type="ECO:0000256" key="4">
    <source>
        <dbReference type="ARBA" id="ARBA00023163"/>
    </source>
</evidence>
<sequence length="342" mass="38224">MTTIHDVAKRANVSISTVSRVLNNSPLVTAEKRERVLEAIRELGYQPNALARGLIHRRTQTIGVLIPDVSNFFFAEVFRGMEDVAHARGWNVMICNTDGDPRRMLKYIEVLREKRVDGVIFTSEPVSEDYYRALLKLEVPVVLAATTSGYDFPSIKVNDEQASFEAANYLIEQGHRNLGMIAGSSHDPIAGVPRVAGFRRALQEAGIADIDRRIVHGDYRFESGKQATEELLGRFPEMTAIFAASDEMALGIISYAYERGIRVPEELSVVGFDNVKIAQMSNPPLTTVAQPLYQIGEKAADCLLDMITKTVEHKGLHYLKHQLIVRGTVKEIKQLTDERTLK</sequence>
<protein>
    <submittedName>
        <fullName evidence="6">LacI family transcriptional regulator</fullName>
    </submittedName>
</protein>
<dbReference type="SUPFAM" id="SSF53822">
    <property type="entry name" value="Periplasmic binding protein-like I"/>
    <property type="match status" value="1"/>
</dbReference>
<evidence type="ECO:0000256" key="3">
    <source>
        <dbReference type="ARBA" id="ARBA00023125"/>
    </source>
</evidence>
<dbReference type="Pfam" id="PF00356">
    <property type="entry name" value="LacI"/>
    <property type="match status" value="1"/>
</dbReference>
<keyword evidence="3" id="KW-0238">DNA-binding</keyword>
<keyword evidence="7" id="KW-1185">Reference proteome</keyword>
<dbReference type="OrthoDB" id="9796186at2"/>
<proteinExistence type="predicted"/>
<dbReference type="PROSITE" id="PS00356">
    <property type="entry name" value="HTH_LACI_1"/>
    <property type="match status" value="1"/>
</dbReference>
<comment type="caution">
    <text evidence="6">The sequence shown here is derived from an EMBL/GenBank/DDBJ whole genome shotgun (WGS) entry which is preliminary data.</text>
</comment>
<dbReference type="AlphaFoldDB" id="A0A292YGB3"/>
<evidence type="ECO:0000313" key="6">
    <source>
        <dbReference type="EMBL" id="GAX89507.1"/>
    </source>
</evidence>
<dbReference type="Gene3D" id="3.40.50.2300">
    <property type="match status" value="2"/>
</dbReference>
<keyword evidence="4" id="KW-0804">Transcription</keyword>
<evidence type="ECO:0000259" key="5">
    <source>
        <dbReference type="PROSITE" id="PS50932"/>
    </source>
</evidence>
<dbReference type="SMART" id="SM00354">
    <property type="entry name" value="HTH_LACI"/>
    <property type="match status" value="1"/>
</dbReference>
<evidence type="ECO:0000313" key="7">
    <source>
        <dbReference type="Proteomes" id="UP000217785"/>
    </source>
</evidence>
<dbReference type="PROSITE" id="PS50932">
    <property type="entry name" value="HTH_LACI_2"/>
    <property type="match status" value="1"/>
</dbReference>
<reference evidence="7" key="1">
    <citation type="submission" date="2017-07" db="EMBL/GenBank/DDBJ databases">
        <title>Draft genome sequence of Effusibacillus lacus strain skLN1.</title>
        <authorList>
            <person name="Watanabe M."/>
            <person name="Kojima H."/>
            <person name="Fukui M."/>
        </authorList>
    </citation>
    <scope>NUCLEOTIDE SEQUENCE [LARGE SCALE GENOMIC DNA]</scope>
    <source>
        <strain evidence="7">skLN1</strain>
    </source>
</reference>
<dbReference type="Proteomes" id="UP000217785">
    <property type="component" value="Unassembled WGS sequence"/>
</dbReference>
<dbReference type="CDD" id="cd19975">
    <property type="entry name" value="PBP1_CcpA-like"/>
    <property type="match status" value="1"/>
</dbReference>
<accession>A0A292YGB3</accession>
<dbReference type="Gene3D" id="1.10.260.40">
    <property type="entry name" value="lambda repressor-like DNA-binding domains"/>
    <property type="match status" value="1"/>
</dbReference>
<dbReference type="PRINTS" id="PR00036">
    <property type="entry name" value="HTHLACI"/>
</dbReference>
<dbReference type="EMBL" id="BDUF01000022">
    <property type="protein sequence ID" value="GAX89507.1"/>
    <property type="molecule type" value="Genomic_DNA"/>
</dbReference>
<evidence type="ECO:0000256" key="1">
    <source>
        <dbReference type="ARBA" id="ARBA00022491"/>
    </source>
</evidence>
<evidence type="ECO:0000256" key="2">
    <source>
        <dbReference type="ARBA" id="ARBA00023015"/>
    </source>
</evidence>